<evidence type="ECO:0000256" key="1">
    <source>
        <dbReference type="SAM" id="MobiDB-lite"/>
    </source>
</evidence>
<protein>
    <submittedName>
        <fullName evidence="2">9265_t:CDS:1</fullName>
    </submittedName>
</protein>
<accession>A0A9W4X6U9</accession>
<proteinExistence type="predicted"/>
<gene>
    <name evidence="2" type="ORF">FWILDA_LOCUS14767</name>
</gene>
<reference evidence="2" key="1">
    <citation type="submission" date="2022-08" db="EMBL/GenBank/DDBJ databases">
        <authorList>
            <person name="Kallberg Y."/>
            <person name="Tangrot J."/>
            <person name="Rosling A."/>
        </authorList>
    </citation>
    <scope>NUCLEOTIDE SEQUENCE</scope>
    <source>
        <strain evidence="2">Wild A</strain>
    </source>
</reference>
<dbReference type="AlphaFoldDB" id="A0A9W4X6U9"/>
<name>A0A9W4X6U9_9GLOM</name>
<dbReference type="EMBL" id="CAMKVN010006871">
    <property type="protein sequence ID" value="CAI2190821.1"/>
    <property type="molecule type" value="Genomic_DNA"/>
</dbReference>
<feature type="compositionally biased region" description="Basic and acidic residues" evidence="1">
    <location>
        <begin position="21"/>
        <end position="32"/>
    </location>
</feature>
<dbReference type="Proteomes" id="UP001153678">
    <property type="component" value="Unassembled WGS sequence"/>
</dbReference>
<feature type="non-terminal residue" evidence="2">
    <location>
        <position position="1"/>
    </location>
</feature>
<organism evidence="2 3">
    <name type="scientific">Funneliformis geosporum</name>
    <dbReference type="NCBI Taxonomy" id="1117311"/>
    <lineage>
        <taxon>Eukaryota</taxon>
        <taxon>Fungi</taxon>
        <taxon>Fungi incertae sedis</taxon>
        <taxon>Mucoromycota</taxon>
        <taxon>Glomeromycotina</taxon>
        <taxon>Glomeromycetes</taxon>
        <taxon>Glomerales</taxon>
        <taxon>Glomeraceae</taxon>
        <taxon>Funneliformis</taxon>
    </lineage>
</organism>
<comment type="caution">
    <text evidence="2">The sequence shown here is derived from an EMBL/GenBank/DDBJ whole genome shotgun (WGS) entry which is preliminary data.</text>
</comment>
<feature type="non-terminal residue" evidence="2">
    <location>
        <position position="344"/>
    </location>
</feature>
<feature type="region of interest" description="Disordered" evidence="1">
    <location>
        <begin position="1"/>
        <end position="42"/>
    </location>
</feature>
<sequence>LEDTYLDDYSNKRQCLQVDNEPPRTPEQHDTPEIDEEESSTYDIFPTHIHKRPEPNPFLARTKHDRDIEEEDDEEYNADQTIVGGKSTDWIIDGIRIRESLTQYQLEKNPPKTRPEYYDVIFFNDNNKDGFLETLDENIVEKMLDDEKLKPNEDIPSFEKNFALNFVRHMVKLIEDVNLLLDQMSEGTYIVHVLAPILSEFFIKNKQDWYASYGETCLKASAKDGNSQKADDQRRSPGKKIDTIISLREEDEEFSVTEVSGPPAKNDWSHFKGDRMKITKMLKTLINRFAELSPSSVNELIIYEFQLKYTEIYIMIPVLKFPLPKTWKDMAKAHETVMGLLKYE</sequence>
<keyword evidence="3" id="KW-1185">Reference proteome</keyword>
<evidence type="ECO:0000313" key="2">
    <source>
        <dbReference type="EMBL" id="CAI2190821.1"/>
    </source>
</evidence>
<dbReference type="OrthoDB" id="2443197at2759"/>
<evidence type="ECO:0000313" key="3">
    <source>
        <dbReference type="Proteomes" id="UP001153678"/>
    </source>
</evidence>